<dbReference type="FunFam" id="1.20.1090.10:FF:000001">
    <property type="entry name" value="Aldehyde-alcohol dehydrogenase"/>
    <property type="match status" value="1"/>
</dbReference>
<dbReference type="InterPro" id="IPR019554">
    <property type="entry name" value="Soluble_ligand-bd"/>
</dbReference>
<dbReference type="Gene3D" id="1.20.1090.10">
    <property type="entry name" value="Dehydroquinate synthase-like - alpha domain"/>
    <property type="match status" value="1"/>
</dbReference>
<reference evidence="5" key="2">
    <citation type="submission" date="2019-01" db="EMBL/GenBank/DDBJ databases">
        <authorList>
            <consortium name="NCBI Pathogen Detection Project"/>
        </authorList>
    </citation>
    <scope>NUCLEOTIDE SEQUENCE</scope>
    <source>
        <strain evidence="5">CT18</strain>
    </source>
</reference>
<dbReference type="InterPro" id="IPR026902">
    <property type="entry name" value="RnfC_N"/>
</dbReference>
<name>A0A716V7X1_SALTI</name>
<proteinExistence type="inferred from homology"/>
<dbReference type="SUPFAM" id="SSF56796">
    <property type="entry name" value="Dehydroquinate synthase-like"/>
    <property type="match status" value="1"/>
</dbReference>
<dbReference type="InterPro" id="IPR037225">
    <property type="entry name" value="Nuo51_FMN-bd_sf"/>
</dbReference>
<dbReference type="Gene3D" id="3.40.50.1970">
    <property type="match status" value="1"/>
</dbReference>
<sequence length="796" mass="84914">MNTFSLQTRLYSGQGSLAVLKRFTNKHIWIICDGFLARSPLLDTLCNALPADNRISVFSEITPDPTIHTVVQGIAQMQALQPQVVIGFGGGSAMDAAKAIVWFSQQSGINIETCVAIPTTSGTGSEVTSACVISDPDKGIKYPLFNNALYPDMAILDPELVVSVPPQITANTGMDVLTHALEAWVSPHASDFTDALAEKAAKLVFQYLPTAVEKGDCVATRGKMHNASTLAGMAFSQAGLGLNHAIAHQLGGQFHLPHGLANALLLTTVIRFNAGVPRAAKRYARLAKACGFCPAEANDVTAINALIQQIELLKQRCALPSLAVALKEGRSDFSARIPAMVQAALADVTLRTNPRPASADEIRERVRAAGVVGAGGAGFPAHVKLQAQVEIFLVNAAECEPMLKVDQQLMWQQAARLVRGVQYAMTATGAREGVIALKEKYRRAIDALSPLLPAGIRLHILPDVYPAGDEVLTIWMATGRRVAPAALPASVGVVVNNVQTVLNIARAVEQQFPVTRRTLTVNGAVARPLTVTVPVGMSLHEVLALAGGATVDNPGFINGGPMMGGLITSLDNPVTKTTGGLLVLPKSHPLIQRRMQDERTVLSVARTVCEQCRLCTDLCPRHLIGHELSPHLLVRAVNFHQAATPQLLLSALTCSECNVCESVACPVGISPMRINRMLKRELRAQNQRYEGPLNPADEMAKYRLVPVKRLIAKLGLSPWYQEAPLVEEEPSVEKVTLQLRQHIGASAVPTVAVGERVTRGQCVADVPPGALGASIHASIDGIVSAISEQAITVVRG</sequence>
<dbReference type="Pfam" id="PF00465">
    <property type="entry name" value="Fe-ADH"/>
    <property type="match status" value="1"/>
</dbReference>
<dbReference type="CDD" id="cd08180">
    <property type="entry name" value="PDD"/>
    <property type="match status" value="1"/>
</dbReference>
<comment type="caution">
    <text evidence="5">The sequence shown here is derived from an EMBL/GenBank/DDBJ whole genome shotgun (WGS) entry which is preliminary data.</text>
</comment>
<dbReference type="Pfam" id="PF10531">
    <property type="entry name" value="SLBB"/>
    <property type="match status" value="1"/>
</dbReference>
<dbReference type="Pfam" id="PF13375">
    <property type="entry name" value="RnfC_N"/>
    <property type="match status" value="1"/>
</dbReference>
<evidence type="ECO:0000259" key="4">
    <source>
        <dbReference type="PROSITE" id="PS51379"/>
    </source>
</evidence>
<dbReference type="EMBL" id="DAAPFC010000001">
    <property type="protein sequence ID" value="HAD5648482.1"/>
    <property type="molecule type" value="Genomic_DNA"/>
</dbReference>
<evidence type="ECO:0000256" key="1">
    <source>
        <dbReference type="ARBA" id="ARBA00001962"/>
    </source>
</evidence>
<dbReference type="PANTHER" id="PTHR43034:SF2">
    <property type="entry name" value="ION-TRANSLOCATING OXIDOREDUCTASE COMPLEX SUBUNIT C"/>
    <property type="match status" value="1"/>
</dbReference>
<dbReference type="GO" id="GO:0016616">
    <property type="term" value="F:oxidoreductase activity, acting on the CH-OH group of donors, NAD or NADP as acceptor"/>
    <property type="evidence" value="ECO:0007669"/>
    <property type="project" value="UniProtKB-ARBA"/>
</dbReference>
<dbReference type="Pfam" id="PF13534">
    <property type="entry name" value="Fer4_17"/>
    <property type="match status" value="1"/>
</dbReference>
<dbReference type="Pfam" id="PF25137">
    <property type="entry name" value="ADH_Fe_C"/>
    <property type="match status" value="1"/>
</dbReference>
<organism evidence="5">
    <name type="scientific">Salmonella enterica subsp. enterica serovar Typhi str. CT18</name>
    <dbReference type="NCBI Taxonomy" id="220341"/>
    <lineage>
        <taxon>Bacteria</taxon>
        <taxon>Pseudomonadati</taxon>
        <taxon>Pseudomonadota</taxon>
        <taxon>Gammaproteobacteria</taxon>
        <taxon>Enterobacterales</taxon>
        <taxon>Enterobacteriaceae</taxon>
        <taxon>Salmonella</taxon>
    </lineage>
</organism>
<dbReference type="SUPFAM" id="SSF46548">
    <property type="entry name" value="alpha-helical ferredoxin"/>
    <property type="match status" value="1"/>
</dbReference>
<dbReference type="PROSITE" id="PS51379">
    <property type="entry name" value="4FE4S_FER_2"/>
    <property type="match status" value="2"/>
</dbReference>
<protein>
    <submittedName>
        <fullName evidence="5">Iron-containing alcohol dehydrogenase</fullName>
    </submittedName>
</protein>
<keyword evidence="3" id="KW-0560">Oxidoreductase</keyword>
<dbReference type="InterPro" id="IPR009051">
    <property type="entry name" value="Helical_ferredxn"/>
</dbReference>
<feature type="domain" description="4Fe-4S ferredoxin-type" evidence="4">
    <location>
        <begin position="600"/>
        <end position="629"/>
    </location>
</feature>
<dbReference type="InterPro" id="IPR010208">
    <property type="entry name" value="Ion_transpt_RnfC/RsxC"/>
</dbReference>
<gene>
    <name evidence="5" type="ORF">G1V45_01400</name>
</gene>
<dbReference type="PROSITE" id="PS00913">
    <property type="entry name" value="ADH_IRON_1"/>
    <property type="match status" value="1"/>
</dbReference>
<comment type="similarity">
    <text evidence="2">Belongs to the iron-containing alcohol dehydrogenase family.</text>
</comment>
<evidence type="ECO:0000256" key="3">
    <source>
        <dbReference type="ARBA" id="ARBA00023002"/>
    </source>
</evidence>
<dbReference type="FunFam" id="3.40.50.1970:FF:000003">
    <property type="entry name" value="Alcohol dehydrogenase, iron-containing"/>
    <property type="match status" value="1"/>
</dbReference>
<evidence type="ECO:0000313" key="5">
    <source>
        <dbReference type="EMBL" id="HAD5648482.1"/>
    </source>
</evidence>
<dbReference type="GO" id="GO:0046872">
    <property type="term" value="F:metal ion binding"/>
    <property type="evidence" value="ECO:0007669"/>
    <property type="project" value="UniProtKB-KW"/>
</dbReference>
<dbReference type="Gene3D" id="1.10.1060.10">
    <property type="entry name" value="Alpha-helical ferredoxin"/>
    <property type="match status" value="1"/>
</dbReference>
<comment type="cofactor">
    <cofactor evidence="1">
        <name>Fe cation</name>
        <dbReference type="ChEBI" id="CHEBI:24875"/>
    </cofactor>
</comment>
<dbReference type="InterPro" id="IPR018211">
    <property type="entry name" value="ADH_Fe_CS"/>
</dbReference>
<dbReference type="AlphaFoldDB" id="A0A716V7X1"/>
<dbReference type="GO" id="GO:0016020">
    <property type="term" value="C:membrane"/>
    <property type="evidence" value="ECO:0007669"/>
    <property type="project" value="InterPro"/>
</dbReference>
<dbReference type="GO" id="GO:0009055">
    <property type="term" value="F:electron transfer activity"/>
    <property type="evidence" value="ECO:0007669"/>
    <property type="project" value="InterPro"/>
</dbReference>
<dbReference type="PANTHER" id="PTHR43034">
    <property type="entry name" value="ION-TRANSLOCATING OXIDOREDUCTASE COMPLEX SUBUNIT C"/>
    <property type="match status" value="1"/>
</dbReference>
<dbReference type="InterPro" id="IPR056798">
    <property type="entry name" value="ADH_Fe_C"/>
</dbReference>
<dbReference type="GO" id="GO:0051539">
    <property type="term" value="F:4 iron, 4 sulfur cluster binding"/>
    <property type="evidence" value="ECO:0007669"/>
    <property type="project" value="UniProtKB-KW"/>
</dbReference>
<dbReference type="Gene3D" id="3.40.50.11540">
    <property type="entry name" value="NADH-ubiquinone oxidoreductase 51kDa subunit"/>
    <property type="match status" value="1"/>
</dbReference>
<evidence type="ECO:0000256" key="2">
    <source>
        <dbReference type="ARBA" id="ARBA00007358"/>
    </source>
</evidence>
<dbReference type="SUPFAM" id="SSF142019">
    <property type="entry name" value="Nqo1 FMN-binding domain-like"/>
    <property type="match status" value="1"/>
</dbReference>
<dbReference type="InterPro" id="IPR017896">
    <property type="entry name" value="4Fe4S_Fe-S-bd"/>
</dbReference>
<reference evidence="5" key="1">
    <citation type="journal article" date="2018" name="Genome Biol.">
        <title>SKESA: strategic k-mer extension for scrupulous assemblies.</title>
        <authorList>
            <person name="Souvorov A."/>
            <person name="Agarwala R."/>
            <person name="Lipman D.J."/>
        </authorList>
    </citation>
    <scope>NUCLEOTIDE SEQUENCE</scope>
    <source>
        <strain evidence="5">CT18</strain>
    </source>
</reference>
<feature type="domain" description="4Fe-4S ferredoxin-type" evidence="4">
    <location>
        <begin position="645"/>
        <end position="675"/>
    </location>
</feature>
<dbReference type="InterPro" id="IPR001670">
    <property type="entry name" value="ADH_Fe/GldA"/>
</dbReference>
<accession>A0A716V7X1</accession>